<proteinExistence type="predicted"/>
<evidence type="ECO:0000313" key="3">
    <source>
        <dbReference type="EMBL" id="WXK92130.1"/>
    </source>
</evidence>
<dbReference type="RefSeq" id="WP_406633588.1">
    <property type="nucleotide sequence ID" value="NZ_CP148033.1"/>
</dbReference>
<feature type="domain" description="NADP-dependent oxidoreductase" evidence="2">
    <location>
        <begin position="16"/>
        <end position="313"/>
    </location>
</feature>
<organism evidence="3 4">
    <name type="scientific">Pseudarthrobacter quantipunctorum</name>
    <dbReference type="NCBI Taxonomy" id="3128980"/>
    <lineage>
        <taxon>Bacteria</taxon>
        <taxon>Bacillati</taxon>
        <taxon>Actinomycetota</taxon>
        <taxon>Actinomycetes</taxon>
        <taxon>Micrococcales</taxon>
        <taxon>Micrococcaceae</taxon>
        <taxon>Pseudarthrobacter</taxon>
    </lineage>
</organism>
<evidence type="ECO:0000256" key="1">
    <source>
        <dbReference type="ARBA" id="ARBA00023002"/>
    </source>
</evidence>
<dbReference type="EMBL" id="CP148033">
    <property type="protein sequence ID" value="WXK92130.1"/>
    <property type="molecule type" value="Genomic_DNA"/>
</dbReference>
<dbReference type="PANTHER" id="PTHR43364:SF4">
    <property type="entry name" value="NAD(P)-LINKED OXIDOREDUCTASE SUPERFAMILY PROTEIN"/>
    <property type="match status" value="1"/>
</dbReference>
<dbReference type="PANTHER" id="PTHR43364">
    <property type="entry name" value="NADH-SPECIFIC METHYLGLYOXAL REDUCTASE-RELATED"/>
    <property type="match status" value="1"/>
</dbReference>
<dbReference type="Proteomes" id="UP001623384">
    <property type="component" value="Chromosome"/>
</dbReference>
<evidence type="ECO:0000259" key="2">
    <source>
        <dbReference type="Pfam" id="PF00248"/>
    </source>
</evidence>
<dbReference type="Gene3D" id="3.20.20.100">
    <property type="entry name" value="NADP-dependent oxidoreductase domain"/>
    <property type="match status" value="1"/>
</dbReference>
<reference evidence="3 4" key="1">
    <citation type="submission" date="2024-03" db="EMBL/GenBank/DDBJ databases">
        <title>Rhodococcus navarretei sp. nov. and Pseudarthrobacter quantumdoti sp. nov., two new species with the ability to biosynthesize Quantum Dots isolated from soil samples at Union Glacier, Antarctica.</title>
        <authorList>
            <person name="Vargas M."/>
        </authorList>
    </citation>
    <scope>NUCLEOTIDE SEQUENCE [LARGE SCALE GENOMIC DNA]</scope>
    <source>
        <strain evidence="3 4">RC-2-3</strain>
    </source>
</reference>
<keyword evidence="4" id="KW-1185">Reference proteome</keyword>
<dbReference type="InterPro" id="IPR050523">
    <property type="entry name" value="AKR_Detox_Biosynth"/>
</dbReference>
<keyword evidence="1" id="KW-0560">Oxidoreductase</keyword>
<dbReference type="InterPro" id="IPR020471">
    <property type="entry name" value="AKR"/>
</dbReference>
<sequence>MQGTTVEGLELPISQLALGTMTFGDTASEEVAADMLSAALDAGITVVDTANGYAGGASEEILAKLLPAHRDAVILASKAGMPHPDAGEHSPLSAEGLRLSVEGSLRRLATDRLDLFYLHQPDRKAPLTETLAAVGQLIRDGKIRAWGVSNFAAWQIGELNAAADAAVVPRPVVAQQLYNLLATRIEDEYMEFAQQTGLLTMVYNPLGGGLLTGKHSFSESPTEGRFGNSRLAEMYKQRYWDPRLFEAVRQLGDIADGAGLPLPELSFRWLLSKPGVGSILLGGSKVEQLQANIAAAAKGPLPADVVAACDAVAAEIHGPMPKYNR</sequence>
<dbReference type="InterPro" id="IPR036812">
    <property type="entry name" value="NAD(P)_OxRdtase_dom_sf"/>
</dbReference>
<evidence type="ECO:0000313" key="4">
    <source>
        <dbReference type="Proteomes" id="UP001623384"/>
    </source>
</evidence>
<gene>
    <name evidence="3" type="ORF">WHH00_13705</name>
</gene>
<protein>
    <submittedName>
        <fullName evidence="3">Aldo/keto reductase</fullName>
    </submittedName>
</protein>
<dbReference type="InterPro" id="IPR023210">
    <property type="entry name" value="NADP_OxRdtase_dom"/>
</dbReference>
<name>A0ABZ2R115_9MICC</name>
<dbReference type="PRINTS" id="PR00069">
    <property type="entry name" value="ALDKETRDTASE"/>
</dbReference>
<accession>A0ABZ2R115</accession>
<dbReference type="SUPFAM" id="SSF51430">
    <property type="entry name" value="NAD(P)-linked oxidoreductase"/>
    <property type="match status" value="1"/>
</dbReference>
<dbReference type="Pfam" id="PF00248">
    <property type="entry name" value="Aldo_ket_red"/>
    <property type="match status" value="1"/>
</dbReference>